<dbReference type="GeneID" id="92048794"/>
<protein>
    <submittedName>
        <fullName evidence="1">Uncharacterized protein</fullName>
    </submittedName>
</protein>
<evidence type="ECO:0000313" key="2">
    <source>
        <dbReference type="Proteomes" id="UP001433268"/>
    </source>
</evidence>
<keyword evidence="2" id="KW-1185">Reference proteome</keyword>
<name>A0ABR1VIZ7_9PEZI</name>
<sequence length="73" mass="7823">MASNIPRMKTSCITEVTGGLHGRIIGANSAELGGAVGTANPWYPHRTIQVVVAYRHKPDYTMSSLVTTKAPIK</sequence>
<comment type="caution">
    <text evidence="1">The sequence shown here is derived from an EMBL/GenBank/DDBJ whole genome shotgun (WGS) entry which is preliminary data.</text>
</comment>
<reference evidence="1 2" key="1">
    <citation type="submission" date="2023-01" db="EMBL/GenBank/DDBJ databases">
        <title>Analysis of 21 Apiospora genomes using comparative genomics revels a genus with tremendous synthesis potential of carbohydrate active enzymes and secondary metabolites.</title>
        <authorList>
            <person name="Sorensen T."/>
        </authorList>
    </citation>
    <scope>NUCLEOTIDE SEQUENCE [LARGE SCALE GENOMIC DNA]</scope>
    <source>
        <strain evidence="1 2">CBS 114990</strain>
    </source>
</reference>
<dbReference type="Proteomes" id="UP001433268">
    <property type="component" value="Unassembled WGS sequence"/>
</dbReference>
<evidence type="ECO:0000313" key="1">
    <source>
        <dbReference type="EMBL" id="KAK8071216.1"/>
    </source>
</evidence>
<dbReference type="RefSeq" id="XP_066665024.1">
    <property type="nucleotide sequence ID" value="XM_066815734.1"/>
</dbReference>
<accession>A0ABR1VIZ7</accession>
<dbReference type="EMBL" id="JAQQWN010000008">
    <property type="protein sequence ID" value="KAK8071216.1"/>
    <property type="molecule type" value="Genomic_DNA"/>
</dbReference>
<proteinExistence type="predicted"/>
<organism evidence="1 2">
    <name type="scientific">Apiospora hydei</name>
    <dbReference type="NCBI Taxonomy" id="1337664"/>
    <lineage>
        <taxon>Eukaryota</taxon>
        <taxon>Fungi</taxon>
        <taxon>Dikarya</taxon>
        <taxon>Ascomycota</taxon>
        <taxon>Pezizomycotina</taxon>
        <taxon>Sordariomycetes</taxon>
        <taxon>Xylariomycetidae</taxon>
        <taxon>Amphisphaeriales</taxon>
        <taxon>Apiosporaceae</taxon>
        <taxon>Apiospora</taxon>
    </lineage>
</organism>
<gene>
    <name evidence="1" type="ORF">PG997_011419</name>
</gene>